<gene>
    <name evidence="2" type="ORF">ACFFGT_16045</name>
</gene>
<reference evidence="2 3" key="1">
    <citation type="submission" date="2024-09" db="EMBL/GenBank/DDBJ databases">
        <authorList>
            <person name="Sun Q."/>
            <person name="Mori K."/>
        </authorList>
    </citation>
    <scope>NUCLEOTIDE SEQUENCE [LARGE SCALE GENOMIC DNA]</scope>
    <source>
        <strain evidence="2 3">NCAIM B.02415</strain>
    </source>
</reference>
<dbReference type="InterPro" id="IPR011009">
    <property type="entry name" value="Kinase-like_dom_sf"/>
</dbReference>
<dbReference type="EMBL" id="JBHLTS010000022">
    <property type="protein sequence ID" value="MFC0515733.1"/>
    <property type="molecule type" value="Genomic_DNA"/>
</dbReference>
<sequence length="330" mass="37776">MIPESKKAAVSHALQVTFGVHEFEDLRELTAGLSSALVFRMLVLGKPYLLRIITRTDALADPTNEYACMKAAADAGIAPHVWYTSVNDRIAITGFIEAKPFAQEEAKLKIPGLLRQLHALPPFPYRMSYIDKVGEFIEKFQAAEIMPASMTADFFYLYKKIKNIYPRNSHDLVACHNDLKPENTLYDGKRVWLVDWEAAFLNDRYVDLAIAANFVVRNDADEKDFLKAYFGTEADEYQHACFFLMRQVLHLFYFIVFMLVGKAAGKSIDFENPKPGFREFHDKIWAGRISLADMDARLLYALVHMEQLRNNMHLQRLEDSLSIVACYKIA</sequence>
<accession>A0ABV6L8G0</accession>
<dbReference type="Gene3D" id="3.90.1200.10">
    <property type="match status" value="1"/>
</dbReference>
<protein>
    <submittedName>
        <fullName evidence="2">Phosphotransferase</fullName>
    </submittedName>
</protein>
<proteinExistence type="predicted"/>
<dbReference type="Gene3D" id="3.30.200.20">
    <property type="entry name" value="Phosphorylase Kinase, domain 1"/>
    <property type="match status" value="1"/>
</dbReference>
<evidence type="ECO:0000259" key="1">
    <source>
        <dbReference type="Pfam" id="PF01636"/>
    </source>
</evidence>
<dbReference type="PANTHER" id="PTHR22603:SF66">
    <property type="entry name" value="ETHANOLAMINE KINASE"/>
    <property type="match status" value="1"/>
</dbReference>
<dbReference type="SUPFAM" id="SSF56112">
    <property type="entry name" value="Protein kinase-like (PK-like)"/>
    <property type="match status" value="1"/>
</dbReference>
<feature type="domain" description="Aminoglycoside phosphotransferase" evidence="1">
    <location>
        <begin position="26"/>
        <end position="230"/>
    </location>
</feature>
<keyword evidence="3" id="KW-1185">Reference proteome</keyword>
<dbReference type="Pfam" id="PF01636">
    <property type="entry name" value="APH"/>
    <property type="match status" value="1"/>
</dbReference>
<dbReference type="Proteomes" id="UP001589828">
    <property type="component" value="Unassembled WGS sequence"/>
</dbReference>
<name>A0ABV6L8G0_9SPHI</name>
<dbReference type="InterPro" id="IPR002575">
    <property type="entry name" value="Aminoglycoside_PTrfase"/>
</dbReference>
<evidence type="ECO:0000313" key="3">
    <source>
        <dbReference type="Proteomes" id="UP001589828"/>
    </source>
</evidence>
<comment type="caution">
    <text evidence="2">The sequence shown here is derived from an EMBL/GenBank/DDBJ whole genome shotgun (WGS) entry which is preliminary data.</text>
</comment>
<dbReference type="PANTHER" id="PTHR22603">
    <property type="entry name" value="CHOLINE/ETHANOALAMINE KINASE"/>
    <property type="match status" value="1"/>
</dbReference>
<dbReference type="RefSeq" id="WP_377023534.1">
    <property type="nucleotide sequence ID" value="NZ_JBHLTS010000022.1"/>
</dbReference>
<evidence type="ECO:0000313" key="2">
    <source>
        <dbReference type="EMBL" id="MFC0515733.1"/>
    </source>
</evidence>
<organism evidence="2 3">
    <name type="scientific">Mucilaginibacter angelicae</name>
    <dbReference type="NCBI Taxonomy" id="869718"/>
    <lineage>
        <taxon>Bacteria</taxon>
        <taxon>Pseudomonadati</taxon>
        <taxon>Bacteroidota</taxon>
        <taxon>Sphingobacteriia</taxon>
        <taxon>Sphingobacteriales</taxon>
        <taxon>Sphingobacteriaceae</taxon>
        <taxon>Mucilaginibacter</taxon>
    </lineage>
</organism>